<dbReference type="GO" id="GO:0051258">
    <property type="term" value="P:protein polymerization"/>
    <property type="evidence" value="ECO:0007669"/>
    <property type="project" value="UniProtKB-ARBA"/>
</dbReference>
<gene>
    <name evidence="11" type="primary">UFC</name>
    <name evidence="11" type="ORF">SDJN03_05299</name>
</gene>
<sequence length="692" mass="76461">MVLSNKKLKQKFREKLAESLISSIAGKVSNGDVSGEPESDSRPQSLKELLGGTGRHGTRLSKREKRRESVISTASDGKNDEEKKEGEDQRLGERKGEKKRKRNEEVKEKSAVDGLEEDDEKAKKLKLKKNKMNKKKKKKQKKQKKQKSNEKAKNDEEEKEKQGGEDGNEVVGQVEETHDNIGSQVNENVATKVYVGGIPYYSTEDDICSFFESCGTITEVDCMMFPESGKFRGIAILSFKTEAAAKRALAMDGADMGGLFLKVQPYKGTRSNKAVDFSPGIVEGYNRIYLGNLSWDVTEDDLKKLFANCKIASIRFGMDKETGEFRGYAHVDFSDSVSLKTALKLDQETIHGRPVKIRCAVPKQGTARGGGAAAAPPPPAFTAAAAAAPPLAPTLAAAETLPKPVPEMTVADSGLSTVSVCFVFMAVNAERRRGTLASSEERSRGMSLCPEQAETKTMTELKTEHAETIPVIYYLTRNGQLEHPHLLEVPLSSSRGLFLRDVIKRLDIFRGEYFSRMYSWSSKRRYKSGYVWQDLSDDDLIHPSQGREYILKGSEVRLLEASSSFRSCESSSSFSESKFSSETNNSSTDSNFAVAVKRNNQSWNSLEDLCRNVVYKAKISGEGGTNAATQTGERRRKCTDGGEEVSNSGVARTESLRSVDCEGAADLRDQTAGKSNRWKTSTVLMQLIKCNF</sequence>
<keyword evidence="2" id="KW-0217">Developmental protein</keyword>
<dbReference type="GO" id="GO:0005886">
    <property type="term" value="C:plasma membrane"/>
    <property type="evidence" value="ECO:0007669"/>
    <property type="project" value="UniProtKB-SubCell"/>
</dbReference>
<evidence type="ECO:0000256" key="4">
    <source>
        <dbReference type="ARBA" id="ARBA00022618"/>
    </source>
</evidence>
<dbReference type="Pfam" id="PF06136">
    <property type="entry name" value="SOK"/>
    <property type="match status" value="1"/>
</dbReference>
<dbReference type="SMART" id="SM00360">
    <property type="entry name" value="RRM"/>
    <property type="match status" value="2"/>
</dbReference>
<protein>
    <submittedName>
        <fullName evidence="11">Protein UPSTREAM OF FLC</fullName>
    </submittedName>
</protein>
<keyword evidence="6" id="KW-0131">Cell cycle</keyword>
<evidence type="ECO:0000259" key="10">
    <source>
        <dbReference type="PROSITE" id="PS50102"/>
    </source>
</evidence>
<feature type="compositionally biased region" description="Basic and acidic residues" evidence="9">
    <location>
        <begin position="147"/>
        <end position="164"/>
    </location>
</feature>
<feature type="compositionally biased region" description="Basic and acidic residues" evidence="9">
    <location>
        <begin position="77"/>
        <end position="111"/>
    </location>
</feature>
<comment type="similarity">
    <text evidence="7">Belongs to the SOSEKI family.</text>
</comment>
<feature type="region of interest" description="Disordered" evidence="9">
    <location>
        <begin position="622"/>
        <end position="646"/>
    </location>
</feature>
<evidence type="ECO:0000256" key="1">
    <source>
        <dbReference type="ARBA" id="ARBA00004413"/>
    </source>
</evidence>
<dbReference type="GO" id="GO:0051301">
    <property type="term" value="P:cell division"/>
    <property type="evidence" value="ECO:0007669"/>
    <property type="project" value="UniProtKB-KW"/>
</dbReference>
<dbReference type="PANTHER" id="PTHR31083">
    <property type="entry name" value="UPSTREAM OF FLC PROTEIN (DUF966)"/>
    <property type="match status" value="1"/>
</dbReference>
<dbReference type="Proteomes" id="UP000685013">
    <property type="component" value="Chromosome 4"/>
</dbReference>
<evidence type="ECO:0000313" key="11">
    <source>
        <dbReference type="EMBL" id="KAG6600066.1"/>
    </source>
</evidence>
<evidence type="ECO:0000256" key="5">
    <source>
        <dbReference type="ARBA" id="ARBA00023136"/>
    </source>
</evidence>
<dbReference type="Pfam" id="PF00076">
    <property type="entry name" value="RRM_1"/>
    <property type="match status" value="2"/>
</dbReference>
<feature type="compositionally biased region" description="Basic residues" evidence="9">
    <location>
        <begin position="123"/>
        <end position="146"/>
    </location>
</feature>
<feature type="non-terminal residue" evidence="11">
    <location>
        <position position="1"/>
    </location>
</feature>
<dbReference type="AlphaFoldDB" id="A0AAV6NMC4"/>
<evidence type="ECO:0000256" key="8">
    <source>
        <dbReference type="PROSITE-ProRule" id="PRU00176"/>
    </source>
</evidence>
<dbReference type="EMBL" id="JAGKQH010000004">
    <property type="protein sequence ID" value="KAG6600066.1"/>
    <property type="molecule type" value="Genomic_DNA"/>
</dbReference>
<feature type="compositionally biased region" description="Basic residues" evidence="9">
    <location>
        <begin position="56"/>
        <end position="65"/>
    </location>
</feature>
<dbReference type="InterPro" id="IPR048351">
    <property type="entry name" value="SOK_DIX"/>
</dbReference>
<proteinExistence type="inferred from homology"/>
<keyword evidence="3" id="KW-1003">Cell membrane</keyword>
<evidence type="ECO:0000256" key="7">
    <source>
        <dbReference type="ARBA" id="ARBA00024211"/>
    </source>
</evidence>
<keyword evidence="4" id="KW-0132">Cell division</keyword>
<evidence type="ECO:0000313" key="12">
    <source>
        <dbReference type="Proteomes" id="UP000685013"/>
    </source>
</evidence>
<name>A0AAV6NMC4_9ROSI</name>
<comment type="caution">
    <text evidence="11">The sequence shown here is derived from an EMBL/GenBank/DDBJ whole genome shotgun (WGS) entry which is preliminary data.</text>
</comment>
<organism evidence="11 12">
    <name type="scientific">Cucurbita argyrosperma subsp. sororia</name>
    <dbReference type="NCBI Taxonomy" id="37648"/>
    <lineage>
        <taxon>Eukaryota</taxon>
        <taxon>Viridiplantae</taxon>
        <taxon>Streptophyta</taxon>
        <taxon>Embryophyta</taxon>
        <taxon>Tracheophyta</taxon>
        <taxon>Spermatophyta</taxon>
        <taxon>Magnoliopsida</taxon>
        <taxon>eudicotyledons</taxon>
        <taxon>Gunneridae</taxon>
        <taxon>Pentapetalae</taxon>
        <taxon>rosids</taxon>
        <taxon>fabids</taxon>
        <taxon>Cucurbitales</taxon>
        <taxon>Cucurbitaceae</taxon>
        <taxon>Cucurbiteae</taxon>
        <taxon>Cucurbita</taxon>
    </lineage>
</organism>
<evidence type="ECO:0000256" key="2">
    <source>
        <dbReference type="ARBA" id="ARBA00022473"/>
    </source>
</evidence>
<dbReference type="InterPro" id="IPR034361">
    <property type="entry name" value="PHIP1_RRM1"/>
</dbReference>
<evidence type="ECO:0000256" key="3">
    <source>
        <dbReference type="ARBA" id="ARBA00022475"/>
    </source>
</evidence>
<feature type="domain" description="RRM" evidence="10">
    <location>
        <begin position="286"/>
        <end position="362"/>
    </location>
</feature>
<feature type="domain" description="RRM" evidence="10">
    <location>
        <begin position="191"/>
        <end position="268"/>
    </location>
</feature>
<feature type="region of interest" description="Disordered" evidence="9">
    <location>
        <begin position="569"/>
        <end position="588"/>
    </location>
</feature>
<dbReference type="PANTHER" id="PTHR31083:SF4">
    <property type="entry name" value="PROTEIN SOSEKI 4-RELATED"/>
    <property type="match status" value="1"/>
</dbReference>
<dbReference type="InterPro" id="IPR010369">
    <property type="entry name" value="SOK"/>
</dbReference>
<reference evidence="11 12" key="1">
    <citation type="journal article" date="2021" name="Hortic Res">
        <title>The domestication of Cucurbita argyrosperma as revealed by the genome of its wild relative.</title>
        <authorList>
            <person name="Barrera-Redondo J."/>
            <person name="Sanchez-de la Vega G."/>
            <person name="Aguirre-Liguori J.A."/>
            <person name="Castellanos-Morales G."/>
            <person name="Gutierrez-Guerrero Y.T."/>
            <person name="Aguirre-Dugua X."/>
            <person name="Aguirre-Planter E."/>
            <person name="Tenaillon M.I."/>
            <person name="Lira-Saade R."/>
            <person name="Eguiarte L.E."/>
        </authorList>
    </citation>
    <scope>NUCLEOTIDE SEQUENCE [LARGE SCALE GENOMIC DNA]</scope>
    <source>
        <strain evidence="11">JBR-2021</strain>
    </source>
</reference>
<comment type="subcellular location">
    <subcellularLocation>
        <location evidence="1">Cell membrane</location>
        <topology evidence="1">Peripheral membrane protein</topology>
        <orientation evidence="1">Cytoplasmic side</orientation>
    </subcellularLocation>
</comment>
<keyword evidence="12" id="KW-1185">Reference proteome</keyword>
<dbReference type="GO" id="GO:0003723">
    <property type="term" value="F:RNA binding"/>
    <property type="evidence" value="ECO:0007669"/>
    <property type="project" value="UniProtKB-UniRule"/>
</dbReference>
<dbReference type="CDD" id="cd12271">
    <property type="entry name" value="RRM1_PHIP1"/>
    <property type="match status" value="1"/>
</dbReference>
<evidence type="ECO:0000256" key="9">
    <source>
        <dbReference type="SAM" id="MobiDB-lite"/>
    </source>
</evidence>
<feature type="region of interest" description="Disordered" evidence="9">
    <location>
        <begin position="23"/>
        <end position="170"/>
    </location>
</feature>
<keyword evidence="5" id="KW-0472">Membrane</keyword>
<keyword evidence="8" id="KW-0694">RNA-binding</keyword>
<evidence type="ECO:0000256" key="6">
    <source>
        <dbReference type="ARBA" id="ARBA00023306"/>
    </source>
</evidence>
<dbReference type="PROSITE" id="PS50102">
    <property type="entry name" value="RRM"/>
    <property type="match status" value="2"/>
</dbReference>
<dbReference type="InterPro" id="IPR000504">
    <property type="entry name" value="RRM_dom"/>
</dbReference>
<accession>A0AAV6NMC4</accession>